<dbReference type="EMBL" id="CP061538">
    <property type="protein sequence ID" value="QNV39641.1"/>
    <property type="molecule type" value="Genomic_DNA"/>
</dbReference>
<evidence type="ECO:0000256" key="2">
    <source>
        <dbReference type="PROSITE-ProRule" id="PRU00335"/>
    </source>
</evidence>
<proteinExistence type="predicted"/>
<keyword evidence="1 2" id="KW-0238">DNA-binding</keyword>
<dbReference type="GO" id="GO:0000976">
    <property type="term" value="F:transcription cis-regulatory region binding"/>
    <property type="evidence" value="ECO:0007669"/>
    <property type="project" value="TreeGrafter"/>
</dbReference>
<dbReference type="AlphaFoldDB" id="A0A7H2BIZ5"/>
<organism evidence="4 5">
    <name type="scientific">Rothia amarae</name>
    <dbReference type="NCBI Taxonomy" id="169480"/>
    <lineage>
        <taxon>Bacteria</taxon>
        <taxon>Bacillati</taxon>
        <taxon>Actinomycetota</taxon>
        <taxon>Actinomycetes</taxon>
        <taxon>Micrococcales</taxon>
        <taxon>Micrococcaceae</taxon>
        <taxon>Rothia</taxon>
    </lineage>
</organism>
<dbReference type="InterPro" id="IPR009057">
    <property type="entry name" value="Homeodomain-like_sf"/>
</dbReference>
<gene>
    <name evidence="4" type="ORF">IDM48_09805</name>
</gene>
<name>A0A7H2BIZ5_9MICC</name>
<dbReference type="Proteomes" id="UP000516421">
    <property type="component" value="Chromosome"/>
</dbReference>
<dbReference type="InterPro" id="IPR001647">
    <property type="entry name" value="HTH_TetR"/>
</dbReference>
<dbReference type="PANTHER" id="PTHR30055">
    <property type="entry name" value="HTH-TYPE TRANSCRIPTIONAL REGULATOR RUTR"/>
    <property type="match status" value="1"/>
</dbReference>
<feature type="domain" description="HTH tetR-type" evidence="3">
    <location>
        <begin position="22"/>
        <end position="82"/>
    </location>
</feature>
<feature type="DNA-binding region" description="H-T-H motif" evidence="2">
    <location>
        <begin position="45"/>
        <end position="64"/>
    </location>
</feature>
<dbReference type="Pfam" id="PF00440">
    <property type="entry name" value="TetR_N"/>
    <property type="match status" value="1"/>
</dbReference>
<dbReference type="PRINTS" id="PR00455">
    <property type="entry name" value="HTHTETR"/>
</dbReference>
<dbReference type="InterPro" id="IPR050109">
    <property type="entry name" value="HTH-type_TetR-like_transc_reg"/>
</dbReference>
<reference evidence="4 5" key="1">
    <citation type="submission" date="2020-09" db="EMBL/GenBank/DDBJ databases">
        <title>Investigation of environmental microbe.</title>
        <authorList>
            <person name="Ou Y."/>
            <person name="Kang Q."/>
        </authorList>
    </citation>
    <scope>NUCLEOTIDE SEQUENCE [LARGE SCALE GENOMIC DNA]</scope>
    <source>
        <strain evidence="4 5">KJZ-9</strain>
    </source>
</reference>
<dbReference type="Gene3D" id="1.10.357.10">
    <property type="entry name" value="Tetracycline Repressor, domain 2"/>
    <property type="match status" value="1"/>
</dbReference>
<dbReference type="KEGG" id="rama:IDM48_09805"/>
<dbReference type="SUPFAM" id="SSF46689">
    <property type="entry name" value="Homeodomain-like"/>
    <property type="match status" value="1"/>
</dbReference>
<dbReference type="PANTHER" id="PTHR30055:SF148">
    <property type="entry name" value="TETR-FAMILY TRANSCRIPTIONAL REGULATOR"/>
    <property type="match status" value="1"/>
</dbReference>
<dbReference type="PROSITE" id="PS50977">
    <property type="entry name" value="HTH_TETR_2"/>
    <property type="match status" value="1"/>
</dbReference>
<protein>
    <submittedName>
        <fullName evidence="4">TetR/AcrR family transcriptional regulator</fullName>
    </submittedName>
</protein>
<evidence type="ECO:0000259" key="3">
    <source>
        <dbReference type="PROSITE" id="PS50977"/>
    </source>
</evidence>
<dbReference type="GO" id="GO:0003700">
    <property type="term" value="F:DNA-binding transcription factor activity"/>
    <property type="evidence" value="ECO:0007669"/>
    <property type="project" value="TreeGrafter"/>
</dbReference>
<keyword evidence="5" id="KW-1185">Reference proteome</keyword>
<evidence type="ECO:0000313" key="5">
    <source>
        <dbReference type="Proteomes" id="UP000516421"/>
    </source>
</evidence>
<evidence type="ECO:0000256" key="1">
    <source>
        <dbReference type="ARBA" id="ARBA00023125"/>
    </source>
</evidence>
<sequence length="212" mass="22839">MPHIQSSDRQRPAGTSGPARDVALNRRILDAVLDLLEKQGYSAFSMNQVAAHAGVAKSTIYRRWVSKEDLVADALEGIILPKASEEEVRPTNLRDDLVVSLIHSSGCLQRTDHRFVRLFSGVNSAAPEVGKAITGRYIAHQYEALKNCLLLACGRGELSAAKTADLLSPDDLKLAAIVSLLIAQDDVLGKTLDEKGIAQLVDGVCLPLMTQG</sequence>
<evidence type="ECO:0000313" key="4">
    <source>
        <dbReference type="EMBL" id="QNV39641.1"/>
    </source>
</evidence>
<dbReference type="Gene3D" id="1.10.10.60">
    <property type="entry name" value="Homeodomain-like"/>
    <property type="match status" value="1"/>
</dbReference>
<accession>A0A7H2BIZ5</accession>